<dbReference type="Proteomes" id="UP000324974">
    <property type="component" value="Chromosome"/>
</dbReference>
<dbReference type="AlphaFoldDB" id="A0A5C1A4W4"/>
<reference evidence="2" key="1">
    <citation type="submission" date="2019-08" db="EMBL/GenBank/DDBJ databases">
        <title>Limnoglobus roseus gen. nov., sp. nov., a novel freshwater planctomycete with a giant genome from the family Gemmataceae.</title>
        <authorList>
            <person name="Kulichevskaya I.S."/>
            <person name="Naumoff D.G."/>
            <person name="Miroshnikov K."/>
            <person name="Ivanova A."/>
            <person name="Philippov D.A."/>
            <person name="Hakobyan A."/>
            <person name="Rijpstra I.C."/>
            <person name="Sinninghe Damste J.S."/>
            <person name="Liesack W."/>
            <person name="Dedysh S.N."/>
        </authorList>
    </citation>
    <scope>NUCLEOTIDE SEQUENCE [LARGE SCALE GENOMIC DNA]</scope>
    <source>
        <strain evidence="2">PX52</strain>
    </source>
</reference>
<dbReference type="OrthoDB" id="292050at2"/>
<name>A0A5C1A4W4_9BACT</name>
<gene>
    <name evidence="1" type="ORF">PX52LOC_01019</name>
</gene>
<dbReference type="KEGG" id="lrs:PX52LOC_01019"/>
<organism evidence="1 2">
    <name type="scientific">Limnoglobus roseus</name>
    <dbReference type="NCBI Taxonomy" id="2598579"/>
    <lineage>
        <taxon>Bacteria</taxon>
        <taxon>Pseudomonadati</taxon>
        <taxon>Planctomycetota</taxon>
        <taxon>Planctomycetia</taxon>
        <taxon>Gemmatales</taxon>
        <taxon>Gemmataceae</taxon>
        <taxon>Limnoglobus</taxon>
    </lineage>
</organism>
<protein>
    <submittedName>
        <fullName evidence="1">Phage tail tape measure protein</fullName>
    </submittedName>
</protein>
<proteinExistence type="predicted"/>
<sequence>MSASIGTASLILSANAEKLQSGLDGAYSKISAWKNSVTSNVSKFNVGGLLGNFGLGKLGVPLAIASGGFKMLGDAVASIKDLSAIGRQAQSLGVSSSAFMALGAAAKKAGLDLPEFGNLLGKMSAKIAIGSEQTSQALGGIGLSLGQLRGMNGADQFLAIADAISKTQNSGTQAAAAMRMFEEAGLRLLPTLQQGGDKLRAFMASQKGMGAALSDDDMGIVQKANAALPKIEAAFTGLWNRVVVAMAPLIEKVGAAVGSLFTKLQPAFDWVARAYTTYSEIALAFYEEVADGISAGISAIADWAAALFDFGGTWPTVGEVVTNVMEFIGKAGAYAFDVLKVGAGAVGIALSLLVDGFGLLVRGIKNLLIVAAELPSSLGGDVFKDAANRVGRFQDGVENAAAGMRAWGVNAITSFGQSAAGVDRFFDKLRNKKKDIDAGLADTGAIMAGIEDKKHKGDDKNGAIIKGSKEDYSINAQIKMEAMKQTDQQKRQITELQLIRGAVDKLREQMSNMQPMPTV</sequence>
<keyword evidence="2" id="KW-1185">Reference proteome</keyword>
<evidence type="ECO:0000313" key="1">
    <source>
        <dbReference type="EMBL" id="QEL14149.1"/>
    </source>
</evidence>
<accession>A0A5C1A4W4</accession>
<dbReference type="EMBL" id="CP042425">
    <property type="protein sequence ID" value="QEL14149.1"/>
    <property type="molecule type" value="Genomic_DNA"/>
</dbReference>
<evidence type="ECO:0000313" key="2">
    <source>
        <dbReference type="Proteomes" id="UP000324974"/>
    </source>
</evidence>
<dbReference type="RefSeq" id="WP_149109064.1">
    <property type="nucleotide sequence ID" value="NZ_CP042425.1"/>
</dbReference>